<dbReference type="RefSeq" id="WP_012873899.1">
    <property type="nucleotide sequence ID" value="NC_013524.1"/>
</dbReference>
<gene>
    <name evidence="7" type="ordered locus">Sthe_3465</name>
</gene>
<proteinExistence type="predicted"/>
<keyword evidence="1" id="KW-0479">Metal-binding</keyword>
<dbReference type="Proteomes" id="UP000002027">
    <property type="component" value="Chromosome 2"/>
</dbReference>
<dbReference type="HOGENOM" id="CLU_020529_0_1_0"/>
<dbReference type="Pfam" id="PF20511">
    <property type="entry name" value="PMI_typeI_cat"/>
    <property type="match status" value="1"/>
</dbReference>
<dbReference type="InterPro" id="IPR014710">
    <property type="entry name" value="RmlC-like_jellyroll"/>
</dbReference>
<dbReference type="InterPro" id="IPR051804">
    <property type="entry name" value="Carb_Metab_Reg_Kinase/Isom"/>
</dbReference>
<keyword evidence="8" id="KW-1185">Reference proteome</keyword>
<dbReference type="CDD" id="cd07010">
    <property type="entry name" value="cupin_PMI_type_I_N_bac"/>
    <property type="match status" value="1"/>
</dbReference>
<evidence type="ECO:0000313" key="8">
    <source>
        <dbReference type="Proteomes" id="UP000002027"/>
    </source>
</evidence>
<dbReference type="GO" id="GO:0004476">
    <property type="term" value="F:mannose-6-phosphate isomerase activity"/>
    <property type="evidence" value="ECO:0007669"/>
    <property type="project" value="InterPro"/>
</dbReference>
<dbReference type="Gene3D" id="2.60.120.10">
    <property type="entry name" value="Jelly Rolls"/>
    <property type="match status" value="2"/>
</dbReference>
<dbReference type="PANTHER" id="PTHR42742:SF3">
    <property type="entry name" value="FRUCTOKINASE"/>
    <property type="match status" value="1"/>
</dbReference>
<dbReference type="AlphaFoldDB" id="D1CAM1"/>
<dbReference type="InterPro" id="IPR049071">
    <property type="entry name" value="MPI_cupin_dom"/>
</dbReference>
<evidence type="ECO:0000256" key="1">
    <source>
        <dbReference type="ARBA" id="ARBA00022723"/>
    </source>
</evidence>
<evidence type="ECO:0000259" key="5">
    <source>
        <dbReference type="Pfam" id="PF20511"/>
    </source>
</evidence>
<reference evidence="8" key="1">
    <citation type="submission" date="2009-11" db="EMBL/GenBank/DDBJ databases">
        <title>The complete chromosome 2 of Sphaerobacter thermophilus DSM 20745.</title>
        <authorList>
            <person name="Lucas S."/>
            <person name="Copeland A."/>
            <person name="Lapidus A."/>
            <person name="Glavina del Rio T."/>
            <person name="Dalin E."/>
            <person name="Tice H."/>
            <person name="Bruce D."/>
            <person name="Goodwin L."/>
            <person name="Pitluck S."/>
            <person name="Kyrpides N."/>
            <person name="Mavromatis K."/>
            <person name="Ivanova N."/>
            <person name="Mikhailova N."/>
            <person name="LaButti K.M."/>
            <person name="Clum A."/>
            <person name="Sun H.I."/>
            <person name="Brettin T."/>
            <person name="Detter J.C."/>
            <person name="Han C."/>
            <person name="Larimer F."/>
            <person name="Land M."/>
            <person name="Hauser L."/>
            <person name="Markowitz V."/>
            <person name="Cheng J.F."/>
            <person name="Hugenholtz P."/>
            <person name="Woyke T."/>
            <person name="Wu D."/>
            <person name="Steenblock K."/>
            <person name="Schneider S."/>
            <person name="Pukall R."/>
            <person name="Goeker M."/>
            <person name="Klenk H.P."/>
            <person name="Eisen J.A."/>
        </authorList>
    </citation>
    <scope>NUCLEOTIDE SEQUENCE [LARGE SCALE GENOMIC DNA]</scope>
    <source>
        <strain evidence="8">ATCC 49802 / DSM 20745 / S 6022</strain>
    </source>
</reference>
<evidence type="ECO:0000256" key="4">
    <source>
        <dbReference type="ARBA" id="ARBA00030762"/>
    </source>
</evidence>
<organism evidence="7 8">
    <name type="scientific">Sphaerobacter thermophilus (strain ATCC 49802 / DSM 20745 / KCCM 41009 / NCIMB 13125 / S 6022)</name>
    <dbReference type="NCBI Taxonomy" id="479434"/>
    <lineage>
        <taxon>Bacteria</taxon>
        <taxon>Pseudomonadati</taxon>
        <taxon>Thermomicrobiota</taxon>
        <taxon>Thermomicrobia</taxon>
        <taxon>Sphaerobacterales</taxon>
        <taxon>Sphaerobacterineae</taxon>
        <taxon>Sphaerobacteraceae</taxon>
        <taxon>Sphaerobacter</taxon>
    </lineage>
</organism>
<dbReference type="FunCoup" id="D1CAM1">
    <property type="interactions" value="136"/>
</dbReference>
<evidence type="ECO:0000256" key="3">
    <source>
        <dbReference type="ARBA" id="ARBA00029741"/>
    </source>
</evidence>
<accession>D1CAM1</accession>
<dbReference type="GO" id="GO:0008270">
    <property type="term" value="F:zinc ion binding"/>
    <property type="evidence" value="ECO:0007669"/>
    <property type="project" value="InterPro"/>
</dbReference>
<dbReference type="STRING" id="479434.Sthe_3465"/>
<dbReference type="InParanoid" id="D1CAM1"/>
<dbReference type="InterPro" id="IPR011051">
    <property type="entry name" value="RmlC_Cupin_sf"/>
</dbReference>
<dbReference type="SUPFAM" id="SSF51182">
    <property type="entry name" value="RmlC-like cupins"/>
    <property type="match status" value="1"/>
</dbReference>
<dbReference type="PANTHER" id="PTHR42742">
    <property type="entry name" value="TRANSCRIPTIONAL REPRESSOR MPRA"/>
    <property type="match status" value="1"/>
</dbReference>
<feature type="domain" description="Mannose-6-phosphate isomerase cupin" evidence="6">
    <location>
        <begin position="246"/>
        <end position="315"/>
    </location>
</feature>
<protein>
    <recommendedName>
        <fullName evidence="3">Phosphohexomutase</fullName>
    </recommendedName>
    <alternativeName>
        <fullName evidence="4">Phosphomannose isomerase</fullName>
    </alternativeName>
</protein>
<dbReference type="OrthoDB" id="9808275at2"/>
<sequence length="369" mass="39248">MDDIGYPLLLQPRYDEKLWGGRRLETVLGKTLPTDAPVGESLESGDSATVANGPLAGQTLGELAARYPAALLGQRGERASEPFHDFPLLVKFIDATDILSLQVHPDDDAAAPLGKRGKTEAWHIIHADPGATLITGLHAGVTAQQVREAIAQGTFEDLILREPVRSGDTLIVPAGTMHAIDAGILLYEIQENSDITYRLYDWGRVDSQGRPREVHVDDALRAMVPGRRAVKTVPLARDERRSVLAACRYFTLERWSVQGDLPVPDTGGASFWLLSTIAGECAVRAGGETVPLAAGQTVLLPACLSGATLTGEATVLAGWIADLAHDVVGPLLDAGHDPEQIGLLGGATGDLLGALALAQRERARPRGRS</sequence>
<evidence type="ECO:0000313" key="7">
    <source>
        <dbReference type="EMBL" id="ACZ40864.1"/>
    </source>
</evidence>
<evidence type="ECO:0000259" key="6">
    <source>
        <dbReference type="Pfam" id="PF21621"/>
    </source>
</evidence>
<dbReference type="KEGG" id="sti:Sthe_3465"/>
<dbReference type="EMBL" id="CP001824">
    <property type="protein sequence ID" value="ACZ40864.1"/>
    <property type="molecule type" value="Genomic_DNA"/>
</dbReference>
<keyword evidence="7" id="KW-0413">Isomerase</keyword>
<dbReference type="InterPro" id="IPR046457">
    <property type="entry name" value="PMI_typeI_cat"/>
</dbReference>
<keyword evidence="2" id="KW-0862">Zinc</keyword>
<feature type="domain" description="Phosphomannose isomerase type I catalytic" evidence="5">
    <location>
        <begin position="10"/>
        <end position="112"/>
    </location>
</feature>
<dbReference type="Pfam" id="PF21621">
    <property type="entry name" value="MPI_cupin_dom"/>
    <property type="match status" value="1"/>
</dbReference>
<dbReference type="eggNOG" id="COG1482">
    <property type="taxonomic scope" value="Bacteria"/>
</dbReference>
<reference evidence="7 8" key="2">
    <citation type="journal article" date="2010" name="Stand. Genomic Sci.">
        <title>Complete genome sequence of Desulfohalobium retbaense type strain (HR(100)).</title>
        <authorList>
            <person name="Spring S."/>
            <person name="Nolan M."/>
            <person name="Lapidus A."/>
            <person name="Glavina Del Rio T."/>
            <person name="Copeland A."/>
            <person name="Tice H."/>
            <person name="Cheng J.F."/>
            <person name="Lucas S."/>
            <person name="Land M."/>
            <person name="Chen F."/>
            <person name="Bruce D."/>
            <person name="Goodwin L."/>
            <person name="Pitluck S."/>
            <person name="Ivanova N."/>
            <person name="Mavromatis K."/>
            <person name="Mikhailova N."/>
            <person name="Pati A."/>
            <person name="Chen A."/>
            <person name="Palaniappan K."/>
            <person name="Hauser L."/>
            <person name="Chang Y.J."/>
            <person name="Jeffries C.D."/>
            <person name="Munk C."/>
            <person name="Kiss H."/>
            <person name="Chain P."/>
            <person name="Han C."/>
            <person name="Brettin T."/>
            <person name="Detter J.C."/>
            <person name="Schuler E."/>
            <person name="Goker M."/>
            <person name="Rohde M."/>
            <person name="Bristow J."/>
            <person name="Eisen J.A."/>
            <person name="Markowitz V."/>
            <person name="Hugenholtz P."/>
            <person name="Kyrpides N.C."/>
            <person name="Klenk H.P."/>
        </authorList>
    </citation>
    <scope>NUCLEOTIDE SEQUENCE [LARGE SCALE GENOMIC DNA]</scope>
    <source>
        <strain evidence="8">ATCC 49802 / DSM 20745 / S 6022</strain>
    </source>
</reference>
<name>D1CAM1_SPHTD</name>
<evidence type="ECO:0000256" key="2">
    <source>
        <dbReference type="ARBA" id="ARBA00022833"/>
    </source>
</evidence>